<dbReference type="AlphaFoldDB" id="A0A9X3PDE1"/>
<evidence type="ECO:0000313" key="4">
    <source>
        <dbReference type="Proteomes" id="UP001145799"/>
    </source>
</evidence>
<gene>
    <name evidence="3" type="ORF">J2S69_005186</name>
    <name evidence="2" type="ORF">O2L01_01010</name>
</gene>
<evidence type="ECO:0000313" key="3">
    <source>
        <dbReference type="EMBL" id="MDR7341467.1"/>
    </source>
</evidence>
<dbReference type="RefSeq" id="WP_270119624.1">
    <property type="nucleotide sequence ID" value="NZ_BAAAOM010000001.1"/>
</dbReference>
<protein>
    <submittedName>
        <fullName evidence="2">Uncharacterized protein</fullName>
    </submittedName>
</protein>
<organism evidence="2 4">
    <name type="scientific">Glycomyces lechevalierae</name>
    <dbReference type="NCBI Taxonomy" id="256034"/>
    <lineage>
        <taxon>Bacteria</taxon>
        <taxon>Bacillati</taxon>
        <taxon>Actinomycetota</taxon>
        <taxon>Actinomycetes</taxon>
        <taxon>Glycomycetales</taxon>
        <taxon>Glycomycetaceae</taxon>
        <taxon>Glycomyces</taxon>
    </lineage>
</organism>
<reference evidence="2" key="1">
    <citation type="submission" date="2022-12" db="EMBL/GenBank/DDBJ databases">
        <title>Gycomyces niveus sp.nov., a novel actinomycete isolated from soil in Shouguang.</title>
        <authorList>
            <person name="Yang X."/>
        </authorList>
    </citation>
    <scope>NUCLEOTIDE SEQUENCE</scope>
    <source>
        <strain evidence="2">DSM 44724</strain>
    </source>
</reference>
<dbReference type="Proteomes" id="UP001183604">
    <property type="component" value="Unassembled WGS sequence"/>
</dbReference>
<accession>A0A9X3PDE1</accession>
<evidence type="ECO:0000313" key="5">
    <source>
        <dbReference type="Proteomes" id="UP001183604"/>
    </source>
</evidence>
<keyword evidence="1" id="KW-0732">Signal</keyword>
<dbReference type="EMBL" id="JAPZVQ010000001">
    <property type="protein sequence ID" value="MDA1383544.1"/>
    <property type="molecule type" value="Genomic_DNA"/>
</dbReference>
<dbReference type="Proteomes" id="UP001145799">
    <property type="component" value="Unassembled WGS sequence"/>
</dbReference>
<feature type="chain" id="PRO_5040868890" evidence="1">
    <location>
        <begin position="19"/>
        <end position="128"/>
    </location>
</feature>
<comment type="caution">
    <text evidence="2">The sequence shown here is derived from an EMBL/GenBank/DDBJ whole genome shotgun (WGS) entry which is preliminary data.</text>
</comment>
<name>A0A9X3PDE1_9ACTN</name>
<dbReference type="EMBL" id="JAVDYD010000001">
    <property type="protein sequence ID" value="MDR7341467.1"/>
    <property type="molecule type" value="Genomic_DNA"/>
</dbReference>
<sequence length="128" mass="13703">MAFAVFTMLFAASSTAWAGSPHFVNVSYTVSDNTLTVQGKEAGLGNETQVHIVVTATAECINPGQHHPKAENKASFSAEGLFPVQNGRADFSLTLTATFQPDCSPPMTVQYTSITVTDVDHNVTKRLL</sequence>
<evidence type="ECO:0000313" key="2">
    <source>
        <dbReference type="EMBL" id="MDA1383544.1"/>
    </source>
</evidence>
<keyword evidence="5" id="KW-1185">Reference proteome</keyword>
<evidence type="ECO:0000256" key="1">
    <source>
        <dbReference type="SAM" id="SignalP"/>
    </source>
</evidence>
<feature type="signal peptide" evidence="1">
    <location>
        <begin position="1"/>
        <end position="18"/>
    </location>
</feature>
<proteinExistence type="predicted"/>
<reference evidence="3 5" key="2">
    <citation type="submission" date="2023-07" db="EMBL/GenBank/DDBJ databases">
        <title>Sequencing the genomes of 1000 actinobacteria strains.</title>
        <authorList>
            <person name="Klenk H.-P."/>
        </authorList>
    </citation>
    <scope>NUCLEOTIDE SEQUENCE [LARGE SCALE GENOMIC DNA]</scope>
    <source>
        <strain evidence="3 5">DSM 44724</strain>
    </source>
</reference>